<accession>A0ABS6DZM1</accession>
<feature type="domain" description="Mor transcription activator" evidence="1">
    <location>
        <begin position="36"/>
        <end position="109"/>
    </location>
</feature>
<dbReference type="RefSeq" id="WP_216570262.1">
    <property type="nucleotide sequence ID" value="NZ_JAHLOQ010000026.1"/>
</dbReference>
<dbReference type="InterPro" id="IPR052411">
    <property type="entry name" value="c-mor_Regulatory_Protein"/>
</dbReference>
<evidence type="ECO:0000259" key="1">
    <source>
        <dbReference type="Pfam" id="PF08765"/>
    </source>
</evidence>
<evidence type="ECO:0000313" key="2">
    <source>
        <dbReference type="EMBL" id="MBU5336692.1"/>
    </source>
</evidence>
<organism evidence="2 3">
    <name type="scientific">Intestinibacter bartlettii</name>
    <dbReference type="NCBI Taxonomy" id="261299"/>
    <lineage>
        <taxon>Bacteria</taxon>
        <taxon>Bacillati</taxon>
        <taxon>Bacillota</taxon>
        <taxon>Clostridia</taxon>
        <taxon>Peptostreptococcales</taxon>
        <taxon>Peptostreptococcaceae</taxon>
        <taxon>Intestinibacter</taxon>
    </lineage>
</organism>
<proteinExistence type="predicted"/>
<dbReference type="InterPro" id="IPR014875">
    <property type="entry name" value="Mor_transcription_activator"/>
</dbReference>
<name>A0ABS6DZM1_9FIRM</name>
<comment type="caution">
    <text evidence="2">The sequence shown here is derived from an EMBL/GenBank/DDBJ whole genome shotgun (WGS) entry which is preliminary data.</text>
</comment>
<gene>
    <name evidence="2" type="ORF">KQI20_09595</name>
</gene>
<dbReference type="Proteomes" id="UP001196301">
    <property type="component" value="Unassembled WGS sequence"/>
</dbReference>
<dbReference type="Pfam" id="PF08765">
    <property type="entry name" value="Mor"/>
    <property type="match status" value="1"/>
</dbReference>
<keyword evidence="3" id="KW-1185">Reference proteome</keyword>
<reference evidence="2 3" key="1">
    <citation type="submission" date="2021-06" db="EMBL/GenBank/DDBJ databases">
        <authorList>
            <person name="Sun Q."/>
            <person name="Li D."/>
        </authorList>
    </citation>
    <scope>NUCLEOTIDE SEQUENCE [LARGE SCALE GENOMIC DNA]</scope>
    <source>
        <strain evidence="2 3">N19</strain>
    </source>
</reference>
<dbReference type="PANTHER" id="PTHR37812:SF1">
    <property type="entry name" value="MU-LIKE PROPHAGE FLUMU PROTEIN C"/>
    <property type="match status" value="1"/>
</dbReference>
<sequence>MGPNDKVDKGYEKKDNENLDFDYKKVVPEHLHFMYELVGRTIYEKILEEGGGTSIYLQSKKSYDMSVKSRQIYDEYMTNRTTYKSLAKKYKVTENTIRNVIKKCIDEDRKNK</sequence>
<dbReference type="EMBL" id="JAHLOQ010000026">
    <property type="protein sequence ID" value="MBU5336692.1"/>
    <property type="molecule type" value="Genomic_DNA"/>
</dbReference>
<evidence type="ECO:0000313" key="3">
    <source>
        <dbReference type="Proteomes" id="UP001196301"/>
    </source>
</evidence>
<dbReference type="PANTHER" id="PTHR37812">
    <property type="entry name" value="MU-LIKE PROPHAGE FLUMU PROTEIN C"/>
    <property type="match status" value="1"/>
</dbReference>
<protein>
    <recommendedName>
        <fullName evidence="1">Mor transcription activator domain-containing protein</fullName>
    </recommendedName>
</protein>